<dbReference type="InterPro" id="IPR019546">
    <property type="entry name" value="TAT_signal_bac_arc"/>
</dbReference>
<proteinExistence type="predicted"/>
<dbReference type="EMBL" id="AP012603">
    <property type="protein sequence ID" value="BAM89051.1"/>
    <property type="molecule type" value="Genomic_DNA"/>
</dbReference>
<dbReference type="RefSeq" id="WP_015666172.1">
    <property type="nucleotide sequence ID" value="NC_020453.1"/>
</dbReference>
<feature type="region of interest" description="Disordered" evidence="1">
    <location>
        <begin position="30"/>
        <end position="81"/>
    </location>
</feature>
<organism evidence="2 3">
    <name type="scientific">Bradyrhizobium oligotrophicum S58</name>
    <dbReference type="NCBI Taxonomy" id="1245469"/>
    <lineage>
        <taxon>Bacteria</taxon>
        <taxon>Pseudomonadati</taxon>
        <taxon>Pseudomonadota</taxon>
        <taxon>Alphaproteobacteria</taxon>
        <taxon>Hyphomicrobiales</taxon>
        <taxon>Nitrobacteraceae</taxon>
        <taxon>Bradyrhizobium</taxon>
    </lineage>
</organism>
<evidence type="ECO:0000313" key="3">
    <source>
        <dbReference type="Proteomes" id="UP000011841"/>
    </source>
</evidence>
<dbReference type="PATRIC" id="fig|1245469.3.peg.3118"/>
<name>M4Z7I9_9BRAD</name>
<dbReference type="OrthoDB" id="8256445at2"/>
<evidence type="ECO:0000256" key="1">
    <source>
        <dbReference type="SAM" id="MobiDB-lite"/>
    </source>
</evidence>
<evidence type="ECO:0008006" key="4">
    <source>
        <dbReference type="Google" id="ProtNLM"/>
    </source>
</evidence>
<dbReference type="KEGG" id="aol:S58_30510"/>
<dbReference type="eggNOG" id="ENOG50301N3">
    <property type="taxonomic scope" value="Bacteria"/>
</dbReference>
<dbReference type="GeneID" id="301816915"/>
<protein>
    <recommendedName>
        <fullName evidence="4">Twin-arginine translocation (Tat)</fullName>
    </recommendedName>
</protein>
<dbReference type="STRING" id="1245469.S58_30510"/>
<accession>M4Z7I9</accession>
<dbReference type="AlphaFoldDB" id="M4Z7I9"/>
<keyword evidence="3" id="KW-1185">Reference proteome</keyword>
<dbReference type="NCBIfam" id="TIGR01409">
    <property type="entry name" value="TAT_signal_seq"/>
    <property type="match status" value="1"/>
</dbReference>
<gene>
    <name evidence="2" type="ORF">S58_30510</name>
</gene>
<dbReference type="HOGENOM" id="CLU_161194_0_0_5"/>
<evidence type="ECO:0000313" key="2">
    <source>
        <dbReference type="EMBL" id="BAM89051.1"/>
    </source>
</evidence>
<sequence>MERRNFLKLALGLGCAAAAGAVLRTTDSIAAPLSPSPLTEAAPSAADQPVDRVVTSQDEADRLAPEQVRWGHHGHHHGHGHHWGWRRRHWGWRHHHRHWHRHWHRRHYW</sequence>
<dbReference type="Proteomes" id="UP000011841">
    <property type="component" value="Chromosome"/>
</dbReference>
<feature type="compositionally biased region" description="Basic residues" evidence="1">
    <location>
        <begin position="70"/>
        <end position="81"/>
    </location>
</feature>
<reference evidence="2 3" key="1">
    <citation type="journal article" date="2013" name="Appl. Environ. Microbiol.">
        <title>Genome analysis suggests that the soil oligotrophic bacterium Agromonas oligotrophica (Bradyrhizobium oligotrophicum) is a nitrogen-fixing symbiont of Aeschynomene indica.</title>
        <authorList>
            <person name="Okubo T."/>
            <person name="Fukushima S."/>
            <person name="Itakura M."/>
            <person name="Oshima K."/>
            <person name="Longtonglang A."/>
            <person name="Teaumroong N."/>
            <person name="Mitsui H."/>
            <person name="Hattori M."/>
            <person name="Hattori R."/>
            <person name="Hattori T."/>
            <person name="Minamisawa K."/>
        </authorList>
    </citation>
    <scope>NUCLEOTIDE SEQUENCE [LARGE SCALE GENOMIC DNA]</scope>
    <source>
        <strain evidence="2 3">S58</strain>
    </source>
</reference>